<evidence type="ECO:0000313" key="1">
    <source>
        <dbReference type="EMBL" id="OMH83201.1"/>
    </source>
</evidence>
<name>A0A1R1PQI2_ZANCU</name>
<sequence length="88" mass="9891">MASLALILLSGSYSSNFESKSIPLCVKFVNFSRILFFDSTENLNSLAFGRSLNPGHFFSSGVPSIENIYLHMFKFKASINRCIRYIAL</sequence>
<proteinExistence type="predicted"/>
<dbReference type="Proteomes" id="UP000188320">
    <property type="component" value="Unassembled WGS sequence"/>
</dbReference>
<dbReference type="AlphaFoldDB" id="A0A1R1PQI2"/>
<keyword evidence="2" id="KW-1185">Reference proteome</keyword>
<reference evidence="2" key="1">
    <citation type="submission" date="2017-01" db="EMBL/GenBank/DDBJ databases">
        <authorList>
            <person name="Wang Y."/>
            <person name="White M."/>
            <person name="Kvist S."/>
            <person name="Moncalvo J.-M."/>
        </authorList>
    </citation>
    <scope>NUCLEOTIDE SEQUENCE [LARGE SCALE GENOMIC DNA]</scope>
    <source>
        <strain evidence="2">COL-18-3</strain>
    </source>
</reference>
<comment type="caution">
    <text evidence="1">The sequence shown here is derived from an EMBL/GenBank/DDBJ whole genome shotgun (WGS) entry which is preliminary data.</text>
</comment>
<gene>
    <name evidence="1" type="ORF">AX774_g3297</name>
</gene>
<organism evidence="1 2">
    <name type="scientific">Zancudomyces culisetae</name>
    <name type="common">Gut fungus</name>
    <name type="synonym">Smittium culisetae</name>
    <dbReference type="NCBI Taxonomy" id="1213189"/>
    <lineage>
        <taxon>Eukaryota</taxon>
        <taxon>Fungi</taxon>
        <taxon>Fungi incertae sedis</taxon>
        <taxon>Zoopagomycota</taxon>
        <taxon>Kickxellomycotina</taxon>
        <taxon>Harpellomycetes</taxon>
        <taxon>Harpellales</taxon>
        <taxon>Legeriomycetaceae</taxon>
        <taxon>Zancudomyces</taxon>
    </lineage>
</organism>
<dbReference type="EMBL" id="LSSK01000481">
    <property type="protein sequence ID" value="OMH83201.1"/>
    <property type="molecule type" value="Genomic_DNA"/>
</dbReference>
<accession>A0A1R1PQI2</accession>
<evidence type="ECO:0000313" key="2">
    <source>
        <dbReference type="Proteomes" id="UP000188320"/>
    </source>
</evidence>
<protein>
    <submittedName>
        <fullName evidence="1">Uncharacterized protein</fullName>
    </submittedName>
</protein>